<dbReference type="Proteomes" id="UP000464751">
    <property type="component" value="Plasmid pLGM"/>
</dbReference>
<dbReference type="KEGG" id="apra:G3A50_21745"/>
<evidence type="ECO:0000256" key="5">
    <source>
        <dbReference type="SAM" id="MobiDB-lite"/>
    </source>
</evidence>
<dbReference type="InterPro" id="IPR047187">
    <property type="entry name" value="SF1_C_Upf1"/>
</dbReference>
<evidence type="ECO:0000256" key="3">
    <source>
        <dbReference type="ARBA" id="ARBA00022806"/>
    </source>
</evidence>
<dbReference type="InterPro" id="IPR027417">
    <property type="entry name" value="P-loop_NTPase"/>
</dbReference>
<dbReference type="PANTHER" id="PTHR43788">
    <property type="entry name" value="DNA2/NAM7 HELICASE FAMILY MEMBER"/>
    <property type="match status" value="1"/>
</dbReference>
<protein>
    <recommendedName>
        <fullName evidence="6">DNA2/NAM7 helicase-like C-terminal domain-containing protein</fullName>
    </recommendedName>
</protein>
<gene>
    <name evidence="7" type="ORF">G3A50_21745</name>
</gene>
<dbReference type="InterPro" id="IPR041679">
    <property type="entry name" value="DNA2/NAM7-like_C"/>
</dbReference>
<organism evidence="7 8">
    <name type="scientific">Ancylobacter pratisalsi</name>
    <dbReference type="NCBI Taxonomy" id="1745854"/>
    <lineage>
        <taxon>Bacteria</taxon>
        <taxon>Pseudomonadati</taxon>
        <taxon>Pseudomonadota</taxon>
        <taxon>Alphaproteobacteria</taxon>
        <taxon>Hyphomicrobiales</taxon>
        <taxon>Xanthobacteraceae</taxon>
        <taxon>Ancylobacter</taxon>
    </lineage>
</organism>
<evidence type="ECO:0000256" key="2">
    <source>
        <dbReference type="ARBA" id="ARBA00022801"/>
    </source>
</evidence>
<evidence type="ECO:0000256" key="4">
    <source>
        <dbReference type="ARBA" id="ARBA00022840"/>
    </source>
</evidence>
<dbReference type="GO" id="GO:0043139">
    <property type="term" value="F:5'-3' DNA helicase activity"/>
    <property type="evidence" value="ECO:0007669"/>
    <property type="project" value="TreeGrafter"/>
</dbReference>
<name>A0A6P1YTU7_9HYPH</name>
<dbReference type="CDD" id="cd18808">
    <property type="entry name" value="SF1_C_Upf1"/>
    <property type="match status" value="1"/>
</dbReference>
<keyword evidence="2" id="KW-0378">Hydrolase</keyword>
<dbReference type="PANTHER" id="PTHR43788:SF8">
    <property type="entry name" value="DNA-BINDING PROTEIN SMUBP-2"/>
    <property type="match status" value="1"/>
</dbReference>
<dbReference type="AlphaFoldDB" id="A0A6P1YTU7"/>
<feature type="domain" description="DNA2/NAM7 helicase-like C-terminal" evidence="6">
    <location>
        <begin position="965"/>
        <end position="1086"/>
    </location>
</feature>
<geneLocation type="plasmid" evidence="8">
    <name>plgm</name>
</geneLocation>
<dbReference type="InterPro" id="IPR050534">
    <property type="entry name" value="Coronavir_polyprotein_1ab"/>
</dbReference>
<dbReference type="SUPFAM" id="SSF52540">
    <property type="entry name" value="P-loop containing nucleoside triphosphate hydrolases"/>
    <property type="match status" value="1"/>
</dbReference>
<dbReference type="Gene3D" id="3.40.50.300">
    <property type="entry name" value="P-loop containing nucleotide triphosphate hydrolases"/>
    <property type="match status" value="3"/>
</dbReference>
<dbReference type="GO" id="GO:0005524">
    <property type="term" value="F:ATP binding"/>
    <property type="evidence" value="ECO:0007669"/>
    <property type="project" value="UniProtKB-KW"/>
</dbReference>
<keyword evidence="8" id="KW-1185">Reference proteome</keyword>
<evidence type="ECO:0000256" key="1">
    <source>
        <dbReference type="ARBA" id="ARBA00022741"/>
    </source>
</evidence>
<sequence>MNIRSRPYIQLGIAELEALVKDGPEHRAINETVLAELKHRSTARAATLQQRLERQLASGTPSPTSGRRADAPSSPQADLLPQRQPPTPMPERETITNDPQDILRAWTVMEVLSPSTFRTPADLGGGDMRRIARFDRGLPWADGAAKGPPGARLYFQIVLGSILMPPATDQLLQRFADTRAERPQARGETPLAVVIVDREGRPIPEACAVASSFGWGLPLALRENPAALGRWSQEEEPLHTALHERLYREGKDGKAIPLDLAAIQSAYDWLVARFDLDRSLLKPPAFAVRSTVPFRSNDPPEALLLNSFYLKDLGKAVSLFASGTAPDTLKRFVGLLPPASRRDLLTDDAAIEDAVAPSRFPLGRWPGPGRHPLVLMQQAAVNLATSQKPGEVLAVNGPPGTGKTTLLRDVVAALVTARAGVMAGFNDPEDAFATTGLKLNLGGAWIHLYRPDPRLRGFEMIVASSNNKAVENVSGELPALGAISGDATSLRYFKPMADGLLEAESWGAIAAVLGNAGNRAAFKDRFWWNEETGLFSYFKALDGRNPEIDLPDGGKRPPRIVSALDPPRDRREALRRWQAARTAYRTLEKELSAVREKLEHFRCRNRIFPVLEQAFEAVQAHGPRRPGLIQRLFGLRRFRDWKAAHLPLSMALASAAKEAAAANVVSSGTARMFAGSPWLGFGAERRAAEMVSALSPLADELKRDRSALRGTIVDATFFEGGRKQIQASAPWFAAEEHRLRDALFEAALDLHHAFIDAAAKPLRHNLGAMLQALDGKSLGDPAKDALIPDLWASLFLVVPALSTTFASVGTMLGRLPPAALGWLLVDEAGQASPQQAVGALMRAGRAIVVGDPIQVPPVVLLPERLTTAICRSFGIDAGRFAAPAASVQTLADDATGWCAEFPARTGSRTVGVPLLVHRRCAEPMFGIANRIAYENLMVAAKAAAPSPIRDLLGPSRWIDISGSGTDKWCPEEGRAAVDMIEHIVAAGLTPDLYVVTPFVQVADGLRRAIRESAALAAGIPSLDSWAYERVGTIHTVQGREAEAVIFVLGAPNADQTGARGWAGREPNLLNVAVTRAKEALYVLGNRRLWRSAGVFADLDAVLARAEMRGRESGDPQV</sequence>
<dbReference type="Pfam" id="PF13087">
    <property type="entry name" value="AAA_12"/>
    <property type="match status" value="1"/>
</dbReference>
<keyword evidence="1" id="KW-0547">Nucleotide-binding</keyword>
<dbReference type="RefSeq" id="WP_163078100.1">
    <property type="nucleotide sequence ID" value="NZ_CP048631.1"/>
</dbReference>
<accession>A0A6P1YTU7</accession>
<dbReference type="EMBL" id="CP048631">
    <property type="protein sequence ID" value="QIB36455.1"/>
    <property type="molecule type" value="Genomic_DNA"/>
</dbReference>
<keyword evidence="7" id="KW-0614">Plasmid</keyword>
<keyword evidence="3" id="KW-0347">Helicase</keyword>
<evidence type="ECO:0000313" key="7">
    <source>
        <dbReference type="EMBL" id="QIB36455.1"/>
    </source>
</evidence>
<keyword evidence="4" id="KW-0067">ATP-binding</keyword>
<feature type="region of interest" description="Disordered" evidence="5">
    <location>
        <begin position="55"/>
        <end position="98"/>
    </location>
</feature>
<reference evidence="7 8" key="1">
    <citation type="submission" date="2020-02" db="EMBL/GenBank/DDBJ databases">
        <authorList>
            <person name="Li G."/>
        </authorList>
    </citation>
    <scope>NUCLEOTIDE SEQUENCE [LARGE SCALE GENOMIC DNA]</scope>
    <source>
        <strain evidence="7 8">DSM 102029</strain>
        <plasmid evidence="8">plgm</plasmid>
    </source>
</reference>
<evidence type="ECO:0000259" key="6">
    <source>
        <dbReference type="Pfam" id="PF13087"/>
    </source>
</evidence>
<proteinExistence type="predicted"/>
<dbReference type="GO" id="GO:0016787">
    <property type="term" value="F:hydrolase activity"/>
    <property type="evidence" value="ECO:0007669"/>
    <property type="project" value="UniProtKB-KW"/>
</dbReference>
<evidence type="ECO:0000313" key="8">
    <source>
        <dbReference type="Proteomes" id="UP000464751"/>
    </source>
</evidence>